<dbReference type="Proteomes" id="UP000298663">
    <property type="component" value="Unassembled WGS sequence"/>
</dbReference>
<keyword evidence="2" id="KW-1185">Reference proteome</keyword>
<reference evidence="1 2" key="2">
    <citation type="journal article" date="2019" name="G3 (Bethesda)">
        <title>Hybrid Assembly of the Genome of the Entomopathogenic Nematode Steinernema carpocapsae Identifies the X-Chromosome.</title>
        <authorList>
            <person name="Serra L."/>
            <person name="Macchietto M."/>
            <person name="Macias-Munoz A."/>
            <person name="McGill C.J."/>
            <person name="Rodriguez I.M."/>
            <person name="Rodriguez B."/>
            <person name="Murad R."/>
            <person name="Mortazavi A."/>
        </authorList>
    </citation>
    <scope>NUCLEOTIDE SEQUENCE [LARGE SCALE GENOMIC DNA]</scope>
    <source>
        <strain evidence="1 2">ALL</strain>
    </source>
</reference>
<organism evidence="1 2">
    <name type="scientific">Steinernema carpocapsae</name>
    <name type="common">Entomopathogenic nematode</name>
    <dbReference type="NCBI Taxonomy" id="34508"/>
    <lineage>
        <taxon>Eukaryota</taxon>
        <taxon>Metazoa</taxon>
        <taxon>Ecdysozoa</taxon>
        <taxon>Nematoda</taxon>
        <taxon>Chromadorea</taxon>
        <taxon>Rhabditida</taxon>
        <taxon>Tylenchina</taxon>
        <taxon>Panagrolaimomorpha</taxon>
        <taxon>Strongyloidoidea</taxon>
        <taxon>Steinernematidae</taxon>
        <taxon>Steinernema</taxon>
    </lineage>
</organism>
<evidence type="ECO:0000313" key="1">
    <source>
        <dbReference type="EMBL" id="TKR63424.1"/>
    </source>
</evidence>
<proteinExistence type="predicted"/>
<sequence>MSGNFLTDERTSAFGNRLRTGTDSGNPTQFCSSDRKKLLARVGEDVAAAIGKMQMAIVAITNFSNVKMNLYVFDSTPLLFEIAGEGTLYPTGTFFGFTRFKNCGFVATLVVRGWMSLECL</sequence>
<dbReference type="AlphaFoldDB" id="A0A4U5M3S1"/>
<protein>
    <submittedName>
        <fullName evidence="1">Uncharacterized protein</fullName>
    </submittedName>
</protein>
<dbReference type="OrthoDB" id="199771at2759"/>
<reference evidence="1 2" key="1">
    <citation type="journal article" date="2015" name="Genome Biol.">
        <title>Comparative genomics of Steinernema reveals deeply conserved gene regulatory networks.</title>
        <authorList>
            <person name="Dillman A.R."/>
            <person name="Macchietto M."/>
            <person name="Porter C.F."/>
            <person name="Rogers A."/>
            <person name="Williams B."/>
            <person name="Antoshechkin I."/>
            <person name="Lee M.M."/>
            <person name="Goodwin Z."/>
            <person name="Lu X."/>
            <person name="Lewis E.E."/>
            <person name="Goodrich-Blair H."/>
            <person name="Stock S.P."/>
            <person name="Adams B.J."/>
            <person name="Sternberg P.W."/>
            <person name="Mortazavi A."/>
        </authorList>
    </citation>
    <scope>NUCLEOTIDE SEQUENCE [LARGE SCALE GENOMIC DNA]</scope>
    <source>
        <strain evidence="1 2">ALL</strain>
    </source>
</reference>
<dbReference type="EMBL" id="AZBU02000010">
    <property type="protein sequence ID" value="TKR63424.1"/>
    <property type="molecule type" value="Genomic_DNA"/>
</dbReference>
<comment type="caution">
    <text evidence="1">The sequence shown here is derived from an EMBL/GenBank/DDBJ whole genome shotgun (WGS) entry which is preliminary data.</text>
</comment>
<evidence type="ECO:0000313" key="2">
    <source>
        <dbReference type="Proteomes" id="UP000298663"/>
    </source>
</evidence>
<gene>
    <name evidence="1" type="ORF">L596_027259</name>
</gene>
<accession>A0A4U5M3S1</accession>
<dbReference type="STRING" id="34508.A0A4U5M3S1"/>
<name>A0A4U5M3S1_STECR</name>